<dbReference type="InterPro" id="IPR018060">
    <property type="entry name" value="HTH_AraC"/>
</dbReference>
<feature type="domain" description="HTH araC/xylS-type" evidence="3">
    <location>
        <begin position="195"/>
        <end position="293"/>
    </location>
</feature>
<dbReference type="SMART" id="SM00342">
    <property type="entry name" value="HTH_ARAC"/>
    <property type="match status" value="1"/>
</dbReference>
<dbReference type="SUPFAM" id="SSF46689">
    <property type="entry name" value="Homeodomain-like"/>
    <property type="match status" value="2"/>
</dbReference>
<evidence type="ECO:0000313" key="5">
    <source>
        <dbReference type="Proteomes" id="UP000622610"/>
    </source>
</evidence>
<dbReference type="RefSeq" id="WP_188366502.1">
    <property type="nucleotide sequence ID" value="NZ_BMDT01000001.1"/>
</dbReference>
<dbReference type="Proteomes" id="UP000622610">
    <property type="component" value="Unassembled WGS sequence"/>
</dbReference>
<reference evidence="4" key="1">
    <citation type="journal article" date="2014" name="Int. J. Syst. Evol. Microbiol.">
        <title>Complete genome sequence of Corynebacterium casei LMG S-19264T (=DSM 44701T), isolated from a smear-ripened cheese.</title>
        <authorList>
            <consortium name="US DOE Joint Genome Institute (JGI-PGF)"/>
            <person name="Walter F."/>
            <person name="Albersmeier A."/>
            <person name="Kalinowski J."/>
            <person name="Ruckert C."/>
        </authorList>
    </citation>
    <scope>NUCLEOTIDE SEQUENCE</scope>
    <source>
        <strain evidence="4">CCM 8433</strain>
    </source>
</reference>
<keyword evidence="2" id="KW-0804">Transcription</keyword>
<accession>A0A917JCH0</accession>
<dbReference type="GO" id="GO:0003700">
    <property type="term" value="F:DNA-binding transcription factor activity"/>
    <property type="evidence" value="ECO:0007669"/>
    <property type="project" value="InterPro"/>
</dbReference>
<evidence type="ECO:0000256" key="2">
    <source>
        <dbReference type="ARBA" id="ARBA00023163"/>
    </source>
</evidence>
<comment type="caution">
    <text evidence="4">The sequence shown here is derived from an EMBL/GenBank/DDBJ whole genome shotgun (WGS) entry which is preliminary data.</text>
</comment>
<protein>
    <submittedName>
        <fullName evidence="4">Transcriptional regulator</fullName>
    </submittedName>
</protein>
<reference evidence="4" key="2">
    <citation type="submission" date="2020-09" db="EMBL/GenBank/DDBJ databases">
        <authorList>
            <person name="Sun Q."/>
            <person name="Sedlacek I."/>
        </authorList>
    </citation>
    <scope>NUCLEOTIDE SEQUENCE</scope>
    <source>
        <strain evidence="4">CCM 8433</strain>
    </source>
</reference>
<dbReference type="Pfam" id="PF06719">
    <property type="entry name" value="AraC_N"/>
    <property type="match status" value="1"/>
</dbReference>
<dbReference type="AlphaFoldDB" id="A0A917JCH0"/>
<dbReference type="InterPro" id="IPR009594">
    <property type="entry name" value="Tscrpt_reg_HTH_AraC_N"/>
</dbReference>
<gene>
    <name evidence="4" type="ORF">GCM10011482_03120</name>
</gene>
<name>A0A917JCH0_9ENTE</name>
<keyword evidence="1" id="KW-0805">Transcription regulation</keyword>
<sequence>MSHHLLQQEALTNIIERYTRTDGQHPSLIPTLSFTRISKITDPAHGVYTTSLCVIAQGEKEALLSNERYTYNPNHYLIASVELPVIAQITKASSEKPYLALKLDFSAHEIIDCLREMALTTQKSKTTKRGIYISQMEQPLLDALLRLVYLLETPADISVLAPLIKKEIIYRLLQSEHREQLIQIGIEGSTTQQVAQVIQYITKNYEKNIPIKQLTAIAQMSPATLYRHFNQVTTMSPIQFQKELRLQTARRLLISEPLNASDVAFRVGYESPSQFSREYSRMFGRSPKEDVKFFEEKLTLR</sequence>
<evidence type="ECO:0000256" key="1">
    <source>
        <dbReference type="ARBA" id="ARBA00023015"/>
    </source>
</evidence>
<dbReference type="PANTHER" id="PTHR43436:SF1">
    <property type="entry name" value="TRANSCRIPTIONAL REGULATORY PROTEIN"/>
    <property type="match status" value="1"/>
</dbReference>
<evidence type="ECO:0000259" key="3">
    <source>
        <dbReference type="PROSITE" id="PS01124"/>
    </source>
</evidence>
<evidence type="ECO:0000313" key="4">
    <source>
        <dbReference type="EMBL" id="GGI64658.1"/>
    </source>
</evidence>
<dbReference type="Pfam" id="PF12833">
    <property type="entry name" value="HTH_18"/>
    <property type="match status" value="1"/>
</dbReference>
<dbReference type="GO" id="GO:0043565">
    <property type="term" value="F:sequence-specific DNA binding"/>
    <property type="evidence" value="ECO:0007669"/>
    <property type="project" value="InterPro"/>
</dbReference>
<proteinExistence type="predicted"/>
<dbReference type="PANTHER" id="PTHR43436">
    <property type="entry name" value="ARAC-FAMILY TRANSCRIPTIONAL REGULATOR"/>
    <property type="match status" value="1"/>
</dbReference>
<dbReference type="InterPro" id="IPR009057">
    <property type="entry name" value="Homeodomain-like_sf"/>
</dbReference>
<dbReference type="EMBL" id="BMDT01000001">
    <property type="protein sequence ID" value="GGI64658.1"/>
    <property type="molecule type" value="Genomic_DNA"/>
</dbReference>
<keyword evidence="5" id="KW-1185">Reference proteome</keyword>
<dbReference type="PROSITE" id="PS01124">
    <property type="entry name" value="HTH_ARAC_FAMILY_2"/>
    <property type="match status" value="1"/>
</dbReference>
<organism evidence="4 5">
    <name type="scientific">Enterococcus alcedinis</name>
    <dbReference type="NCBI Taxonomy" id="1274384"/>
    <lineage>
        <taxon>Bacteria</taxon>
        <taxon>Bacillati</taxon>
        <taxon>Bacillota</taxon>
        <taxon>Bacilli</taxon>
        <taxon>Lactobacillales</taxon>
        <taxon>Enterococcaceae</taxon>
        <taxon>Enterococcus</taxon>
    </lineage>
</organism>
<dbReference type="Gene3D" id="1.10.10.60">
    <property type="entry name" value="Homeodomain-like"/>
    <property type="match status" value="1"/>
</dbReference>